<feature type="signal peptide" evidence="1">
    <location>
        <begin position="1"/>
        <end position="18"/>
    </location>
</feature>
<reference evidence="4" key="1">
    <citation type="journal article" date="2019" name="Int. J. Syst. Evol. Microbiol.">
        <title>The Global Catalogue of Microorganisms (GCM) 10K type strain sequencing project: providing services to taxonomists for standard genome sequencing and annotation.</title>
        <authorList>
            <consortium name="The Broad Institute Genomics Platform"/>
            <consortium name="The Broad Institute Genome Sequencing Center for Infectious Disease"/>
            <person name="Wu L."/>
            <person name="Ma J."/>
        </authorList>
    </citation>
    <scope>NUCLEOTIDE SEQUENCE [LARGE SCALE GENOMIC DNA]</scope>
    <source>
        <strain evidence="4">CCUG 62953</strain>
    </source>
</reference>
<evidence type="ECO:0000256" key="1">
    <source>
        <dbReference type="SAM" id="SignalP"/>
    </source>
</evidence>
<proteinExistence type="predicted"/>
<evidence type="ECO:0000259" key="2">
    <source>
        <dbReference type="Pfam" id="PF06904"/>
    </source>
</evidence>
<dbReference type="Pfam" id="PF06904">
    <property type="entry name" value="Extensin-like_C"/>
    <property type="match status" value="1"/>
</dbReference>
<dbReference type="Proteomes" id="UP001597135">
    <property type="component" value="Unassembled WGS sequence"/>
</dbReference>
<feature type="domain" description="Extensin-like C-terminal" evidence="2">
    <location>
        <begin position="146"/>
        <end position="296"/>
    </location>
</feature>
<dbReference type="EMBL" id="JBHTMU010000026">
    <property type="protein sequence ID" value="MFD1343526.1"/>
    <property type="molecule type" value="Genomic_DNA"/>
</dbReference>
<keyword evidence="4" id="KW-1185">Reference proteome</keyword>
<protein>
    <submittedName>
        <fullName evidence="3">Extensin family protein</fullName>
    </submittedName>
</protein>
<organism evidence="3 4">
    <name type="scientific">Litorisediminicola beolgyonensis</name>
    <dbReference type="NCBI Taxonomy" id="1173614"/>
    <lineage>
        <taxon>Bacteria</taxon>
        <taxon>Pseudomonadati</taxon>
        <taxon>Pseudomonadota</taxon>
        <taxon>Alphaproteobacteria</taxon>
        <taxon>Rhodobacterales</taxon>
        <taxon>Paracoccaceae</taxon>
        <taxon>Litorisediminicola</taxon>
    </lineage>
</organism>
<gene>
    <name evidence="3" type="ORF">ACFQ4E_13940</name>
</gene>
<dbReference type="InterPro" id="IPR009683">
    <property type="entry name" value="Extensin-like_C"/>
</dbReference>
<accession>A0ABW3ZK38</accession>
<dbReference type="RefSeq" id="WP_386804562.1">
    <property type="nucleotide sequence ID" value="NZ_JBHTMU010000026.1"/>
</dbReference>
<keyword evidence="1" id="KW-0732">Signal</keyword>
<evidence type="ECO:0000313" key="4">
    <source>
        <dbReference type="Proteomes" id="UP001597135"/>
    </source>
</evidence>
<feature type="chain" id="PRO_5046754518" evidence="1">
    <location>
        <begin position="19"/>
        <end position="298"/>
    </location>
</feature>
<evidence type="ECO:0000313" key="3">
    <source>
        <dbReference type="EMBL" id="MFD1343526.1"/>
    </source>
</evidence>
<sequence>MRRLGLLLALLAAWPAEASLRPVARPDTTPAVVDVTLGSRLGERRPEMRPEIFEAALAAKIVARMQRLEPVPRDEPLESFPGFDVDIRAFADATPQAVRLTLRPTKRSEALVQKVMAKRRETMRGAICGDPDIQGEAVGYVPGRLSACGIQDAVKVRSVAGVPLSQEALIDCTTARALNQWVARAVKPAVGNAGGGVSQIRIAAHYACRTRNNQPGAKISEHGKGRAVDISAIRLRDGTMLTVLGGYRTQNQGPILQRMYKAACGIFGTTLGPDSDRYHQDHFHFDTARYRSGSYCGR</sequence>
<comment type="caution">
    <text evidence="3">The sequence shown here is derived from an EMBL/GenBank/DDBJ whole genome shotgun (WGS) entry which is preliminary data.</text>
</comment>
<name>A0ABW3ZK38_9RHOB</name>